<dbReference type="EMBL" id="CP139960">
    <property type="protein sequence ID" value="WQD38403.1"/>
    <property type="molecule type" value="Genomic_DNA"/>
</dbReference>
<dbReference type="SMART" id="SM00388">
    <property type="entry name" value="HisKA"/>
    <property type="match status" value="1"/>
</dbReference>
<feature type="domain" description="PAC" evidence="8">
    <location>
        <begin position="84"/>
        <end position="138"/>
    </location>
</feature>
<dbReference type="CDD" id="cd00130">
    <property type="entry name" value="PAS"/>
    <property type="match status" value="2"/>
</dbReference>
<feature type="domain" description="PAS" evidence="7">
    <location>
        <begin position="135"/>
        <end position="204"/>
    </location>
</feature>
<feature type="domain" description="PAS" evidence="7">
    <location>
        <begin position="13"/>
        <end position="82"/>
    </location>
</feature>
<evidence type="ECO:0000256" key="1">
    <source>
        <dbReference type="ARBA" id="ARBA00000085"/>
    </source>
</evidence>
<dbReference type="InterPro" id="IPR003594">
    <property type="entry name" value="HATPase_dom"/>
</dbReference>
<dbReference type="InterPro" id="IPR013767">
    <property type="entry name" value="PAS_fold"/>
</dbReference>
<dbReference type="SUPFAM" id="SSF47384">
    <property type="entry name" value="Homodimeric domain of signal transducing histidine kinase"/>
    <property type="match status" value="1"/>
</dbReference>
<dbReference type="Gene3D" id="3.30.450.20">
    <property type="entry name" value="PAS domain"/>
    <property type="match status" value="2"/>
</dbReference>
<dbReference type="InterPro" id="IPR000014">
    <property type="entry name" value="PAS"/>
</dbReference>
<dbReference type="SMART" id="SM00091">
    <property type="entry name" value="PAS"/>
    <property type="match status" value="2"/>
</dbReference>
<dbReference type="Pfam" id="PF00989">
    <property type="entry name" value="PAS"/>
    <property type="match status" value="2"/>
</dbReference>
<reference evidence="9 10" key="1">
    <citation type="submission" date="2023-12" db="EMBL/GenBank/DDBJ databases">
        <title>Genome sequencing and assembly of bacterial species from a model synthetic community.</title>
        <authorList>
            <person name="Hogle S.L."/>
        </authorList>
    </citation>
    <scope>NUCLEOTIDE SEQUENCE [LARGE SCALE GENOMIC DNA]</scope>
    <source>
        <strain evidence="9 10">HAMBI_3031</strain>
    </source>
</reference>
<dbReference type="NCBIfam" id="TIGR00229">
    <property type="entry name" value="sensory_box"/>
    <property type="match status" value="2"/>
</dbReference>
<sequence>MNESMPLWVAEERQALLAAIVDYSEDAIISKTLDGTITSWNLAATVLFGYHESEAVGQHISLIIPADRLHEENFIISEISNGRRIQHFQTIRKAKSGQEIPLSLAISPIKNSQGIIIGASKIARDISRQKEAAEKQGMLAAIVNNSDDAIVSKTLDGIITSWNNAAARMFGYTETEAIGRHISLIIPHERLAEEDYIIGEIKKGHSVSHFETIRVTKNGDFIPISLTVSPILNESKTIIGASKIARDISEKVAAHKELEHLYQQVKTLSDRKDEFIAMTTHELKTPVTSLKGFLQLLQIHTGADGKGRLFVERSIRQVEKLAMLINDLVDFSKLQAGKLGMHFESFDIKVLVEDCLELYATNSSHPFRFNYSGSLEVQADRLRIEQVIDNLVSNAVKYSPQGGSIDITVEGKTDAVEVKIKDEGIGIDDAVKGKLFSQFFRAVDPGYSIPGLGMGLYITKEIIERHGGSISVESILGKGSVFSFVLPRQSCNQ</sequence>
<dbReference type="PANTHER" id="PTHR43047">
    <property type="entry name" value="TWO-COMPONENT HISTIDINE PROTEIN KINASE"/>
    <property type="match status" value="1"/>
</dbReference>
<dbReference type="InterPro" id="IPR004358">
    <property type="entry name" value="Sig_transdc_His_kin-like_C"/>
</dbReference>
<dbReference type="Proteomes" id="UP001325680">
    <property type="component" value="Chromosome"/>
</dbReference>
<evidence type="ECO:0000259" key="8">
    <source>
        <dbReference type="PROSITE" id="PS50113"/>
    </source>
</evidence>
<dbReference type="SUPFAM" id="SSF55874">
    <property type="entry name" value="ATPase domain of HSP90 chaperone/DNA topoisomerase II/histidine kinase"/>
    <property type="match status" value="1"/>
</dbReference>
<dbReference type="InterPro" id="IPR005467">
    <property type="entry name" value="His_kinase_dom"/>
</dbReference>
<evidence type="ECO:0000313" key="10">
    <source>
        <dbReference type="Proteomes" id="UP001325680"/>
    </source>
</evidence>
<dbReference type="Pfam" id="PF02518">
    <property type="entry name" value="HATPase_c"/>
    <property type="match status" value="1"/>
</dbReference>
<dbReference type="PROSITE" id="PS50109">
    <property type="entry name" value="HIS_KIN"/>
    <property type="match status" value="1"/>
</dbReference>
<dbReference type="SMART" id="SM00387">
    <property type="entry name" value="HATPase_c"/>
    <property type="match status" value="1"/>
</dbReference>
<feature type="domain" description="PAC" evidence="8">
    <location>
        <begin position="208"/>
        <end position="260"/>
    </location>
</feature>
<proteinExistence type="predicted"/>
<dbReference type="SMART" id="SM00086">
    <property type="entry name" value="PAC"/>
    <property type="match status" value="2"/>
</dbReference>
<dbReference type="SUPFAM" id="SSF55785">
    <property type="entry name" value="PYP-like sensor domain (PAS domain)"/>
    <property type="match status" value="2"/>
</dbReference>
<evidence type="ECO:0000259" key="7">
    <source>
        <dbReference type="PROSITE" id="PS50112"/>
    </source>
</evidence>
<keyword evidence="5" id="KW-0418">Kinase</keyword>
<evidence type="ECO:0000313" key="9">
    <source>
        <dbReference type="EMBL" id="WQD38403.1"/>
    </source>
</evidence>
<dbReference type="InterPro" id="IPR035965">
    <property type="entry name" value="PAS-like_dom_sf"/>
</dbReference>
<keyword evidence="4" id="KW-0808">Transferase</keyword>
<evidence type="ECO:0000259" key="6">
    <source>
        <dbReference type="PROSITE" id="PS50109"/>
    </source>
</evidence>
<dbReference type="Pfam" id="PF00512">
    <property type="entry name" value="HisKA"/>
    <property type="match status" value="1"/>
</dbReference>
<dbReference type="RefSeq" id="WP_114791165.1">
    <property type="nucleotide sequence ID" value="NZ_CP139960.1"/>
</dbReference>
<dbReference type="Gene3D" id="1.10.287.130">
    <property type="match status" value="1"/>
</dbReference>
<dbReference type="InterPro" id="IPR001610">
    <property type="entry name" value="PAC"/>
</dbReference>
<dbReference type="InterPro" id="IPR003661">
    <property type="entry name" value="HisK_dim/P_dom"/>
</dbReference>
<dbReference type="InterPro" id="IPR036097">
    <property type="entry name" value="HisK_dim/P_sf"/>
</dbReference>
<dbReference type="PANTHER" id="PTHR43047:SF64">
    <property type="entry name" value="HISTIDINE KINASE CONTAINING CHEY-HOMOLOGOUS RECEIVER DOMAIN AND PAS DOMAIN-RELATED"/>
    <property type="match status" value="1"/>
</dbReference>
<feature type="domain" description="Histidine kinase" evidence="6">
    <location>
        <begin position="278"/>
        <end position="490"/>
    </location>
</feature>
<keyword evidence="10" id="KW-1185">Reference proteome</keyword>
<evidence type="ECO:0000256" key="5">
    <source>
        <dbReference type="ARBA" id="ARBA00022777"/>
    </source>
</evidence>
<evidence type="ECO:0000256" key="2">
    <source>
        <dbReference type="ARBA" id="ARBA00012438"/>
    </source>
</evidence>
<organism evidence="9 10">
    <name type="scientific">Niabella yanshanensis</name>
    <dbReference type="NCBI Taxonomy" id="577386"/>
    <lineage>
        <taxon>Bacteria</taxon>
        <taxon>Pseudomonadati</taxon>
        <taxon>Bacteroidota</taxon>
        <taxon>Chitinophagia</taxon>
        <taxon>Chitinophagales</taxon>
        <taxon>Chitinophagaceae</taxon>
        <taxon>Niabella</taxon>
    </lineage>
</organism>
<dbReference type="EC" id="2.7.13.3" evidence="2"/>
<dbReference type="InterPro" id="IPR000700">
    <property type="entry name" value="PAS-assoc_C"/>
</dbReference>
<dbReference type="PRINTS" id="PR00344">
    <property type="entry name" value="BCTRLSENSOR"/>
</dbReference>
<protein>
    <recommendedName>
        <fullName evidence="2">histidine kinase</fullName>
        <ecNumber evidence="2">2.7.13.3</ecNumber>
    </recommendedName>
</protein>
<dbReference type="PROSITE" id="PS50112">
    <property type="entry name" value="PAS"/>
    <property type="match status" value="2"/>
</dbReference>
<dbReference type="CDD" id="cd00082">
    <property type="entry name" value="HisKA"/>
    <property type="match status" value="1"/>
</dbReference>
<comment type="catalytic activity">
    <reaction evidence="1">
        <text>ATP + protein L-histidine = ADP + protein N-phospho-L-histidine.</text>
        <dbReference type="EC" id="2.7.13.3"/>
    </reaction>
</comment>
<dbReference type="Gene3D" id="3.30.565.10">
    <property type="entry name" value="Histidine kinase-like ATPase, C-terminal domain"/>
    <property type="match status" value="1"/>
</dbReference>
<name>A0ABZ0W546_9BACT</name>
<accession>A0ABZ0W546</accession>
<dbReference type="InterPro" id="IPR036890">
    <property type="entry name" value="HATPase_C_sf"/>
</dbReference>
<dbReference type="PROSITE" id="PS50113">
    <property type="entry name" value="PAC"/>
    <property type="match status" value="2"/>
</dbReference>
<keyword evidence="3" id="KW-0597">Phosphoprotein</keyword>
<gene>
    <name evidence="9" type="ORF">U0035_22270</name>
</gene>
<evidence type="ECO:0000256" key="3">
    <source>
        <dbReference type="ARBA" id="ARBA00022553"/>
    </source>
</evidence>
<evidence type="ECO:0000256" key="4">
    <source>
        <dbReference type="ARBA" id="ARBA00022679"/>
    </source>
</evidence>